<feature type="region of interest" description="Disordered" evidence="1">
    <location>
        <begin position="31"/>
        <end position="54"/>
    </location>
</feature>
<dbReference type="OrthoDB" id="6779427at2759"/>
<proteinExistence type="predicted"/>
<dbReference type="PANTHER" id="PTHR12243">
    <property type="entry name" value="MADF DOMAIN TRANSCRIPTION FACTOR"/>
    <property type="match status" value="1"/>
</dbReference>
<dbReference type="GO" id="GO:0005667">
    <property type="term" value="C:transcription regulator complex"/>
    <property type="evidence" value="ECO:0007669"/>
    <property type="project" value="TreeGrafter"/>
</dbReference>
<dbReference type="Proteomes" id="UP001154078">
    <property type="component" value="Chromosome 8"/>
</dbReference>
<evidence type="ECO:0000313" key="4">
    <source>
        <dbReference type="Proteomes" id="UP001154078"/>
    </source>
</evidence>
<dbReference type="EMBL" id="OV121139">
    <property type="protein sequence ID" value="CAH0562911.1"/>
    <property type="molecule type" value="Genomic_DNA"/>
</dbReference>
<dbReference type="GO" id="GO:0005634">
    <property type="term" value="C:nucleus"/>
    <property type="evidence" value="ECO:0007669"/>
    <property type="project" value="TreeGrafter"/>
</dbReference>
<feature type="compositionally biased region" description="Low complexity" evidence="1">
    <location>
        <begin position="39"/>
        <end position="52"/>
    </location>
</feature>
<sequence length="255" mass="29096">MNYRYASKLIEKRKHPVNDITLQEARDYNDRFPSVSPALSSRSENSSLSNRTTADEVKTRWRTLRERYSKELRECKPRSGQAAAEFESSWEYFQAMGFLKNHMMFRKTLSMLKVQAGESSFSCLKNKRKSTPNTEELSKDEELEEFQCDVDSGWISQAGPSRTHTPSLSLSVESGSSQSQIQRGESCSTPSQTPSFKRGNRKRSAVDPIDREILNSLKNLEKDDADDAFGKVVACELEEEKALNFFQIVMGLDDY</sequence>
<evidence type="ECO:0000259" key="2">
    <source>
        <dbReference type="Pfam" id="PF10545"/>
    </source>
</evidence>
<feature type="compositionally biased region" description="Polar residues" evidence="1">
    <location>
        <begin position="181"/>
        <end position="195"/>
    </location>
</feature>
<accession>A0A9P0FNM1</accession>
<keyword evidence="4" id="KW-1185">Reference proteome</keyword>
<protein>
    <recommendedName>
        <fullName evidence="2">MADF domain-containing protein</fullName>
    </recommendedName>
</protein>
<evidence type="ECO:0000313" key="3">
    <source>
        <dbReference type="EMBL" id="CAH0562911.1"/>
    </source>
</evidence>
<feature type="domain" description="MADF" evidence="2">
    <location>
        <begin position="48"/>
        <end position="99"/>
    </location>
</feature>
<gene>
    <name evidence="3" type="ORF">MELIAE_LOCUS11925</name>
</gene>
<dbReference type="GO" id="GO:0006357">
    <property type="term" value="P:regulation of transcription by RNA polymerase II"/>
    <property type="evidence" value="ECO:0007669"/>
    <property type="project" value="TreeGrafter"/>
</dbReference>
<feature type="compositionally biased region" description="Polar residues" evidence="1">
    <location>
        <begin position="157"/>
        <end position="166"/>
    </location>
</feature>
<organism evidence="3 4">
    <name type="scientific">Brassicogethes aeneus</name>
    <name type="common">Rape pollen beetle</name>
    <name type="synonym">Meligethes aeneus</name>
    <dbReference type="NCBI Taxonomy" id="1431903"/>
    <lineage>
        <taxon>Eukaryota</taxon>
        <taxon>Metazoa</taxon>
        <taxon>Ecdysozoa</taxon>
        <taxon>Arthropoda</taxon>
        <taxon>Hexapoda</taxon>
        <taxon>Insecta</taxon>
        <taxon>Pterygota</taxon>
        <taxon>Neoptera</taxon>
        <taxon>Endopterygota</taxon>
        <taxon>Coleoptera</taxon>
        <taxon>Polyphaga</taxon>
        <taxon>Cucujiformia</taxon>
        <taxon>Nitidulidae</taxon>
        <taxon>Meligethinae</taxon>
        <taxon>Brassicogethes</taxon>
    </lineage>
</organism>
<evidence type="ECO:0000256" key="1">
    <source>
        <dbReference type="SAM" id="MobiDB-lite"/>
    </source>
</evidence>
<feature type="region of interest" description="Disordered" evidence="1">
    <location>
        <begin position="157"/>
        <end position="204"/>
    </location>
</feature>
<feature type="compositionally biased region" description="Low complexity" evidence="1">
    <location>
        <begin position="167"/>
        <end position="180"/>
    </location>
</feature>
<dbReference type="PANTHER" id="PTHR12243:SF67">
    <property type="entry name" value="COREPRESSOR OF PANGOLIN, ISOFORM A-RELATED"/>
    <property type="match status" value="1"/>
</dbReference>
<dbReference type="AlphaFoldDB" id="A0A9P0FNM1"/>
<reference evidence="3" key="1">
    <citation type="submission" date="2021-12" db="EMBL/GenBank/DDBJ databases">
        <authorList>
            <person name="King R."/>
        </authorList>
    </citation>
    <scope>NUCLEOTIDE SEQUENCE</scope>
</reference>
<name>A0A9P0FNM1_BRAAE</name>
<dbReference type="InterPro" id="IPR039353">
    <property type="entry name" value="TF_Adf1"/>
</dbReference>
<dbReference type="InterPro" id="IPR006578">
    <property type="entry name" value="MADF-dom"/>
</dbReference>
<dbReference type="Pfam" id="PF10545">
    <property type="entry name" value="MADF_DNA_bdg"/>
    <property type="match status" value="1"/>
</dbReference>